<evidence type="ECO:0000313" key="2">
    <source>
        <dbReference type="EMBL" id="PKU94587.1"/>
    </source>
</evidence>
<reference evidence="2 4" key="1">
    <citation type="submission" date="2017-10" db="EMBL/GenBank/DDBJ databases">
        <title>Bifidobacterium genomics.</title>
        <authorList>
            <person name="Lugli G.A."/>
            <person name="Milani C."/>
            <person name="Mancabelli L."/>
        </authorList>
    </citation>
    <scope>NUCLEOTIDE SEQUENCE [LARGE SCALE GENOMIC DNA]</scope>
    <source>
        <strain evidence="2 4">1744B</strain>
    </source>
</reference>
<dbReference type="PANTHER" id="PTHR39203:SF1">
    <property type="entry name" value="CYTOPLASMIC PROTEIN"/>
    <property type="match status" value="1"/>
</dbReference>
<dbReference type="EMBL" id="PCHB01000018">
    <property type="protein sequence ID" value="PKU94587.1"/>
    <property type="molecule type" value="Genomic_DNA"/>
</dbReference>
<evidence type="ECO:0000313" key="5">
    <source>
        <dbReference type="Proteomes" id="UP000292933"/>
    </source>
</evidence>
<dbReference type="InterPro" id="IPR007374">
    <property type="entry name" value="ASCH_domain"/>
</dbReference>
<dbReference type="InterPro" id="IPR015947">
    <property type="entry name" value="PUA-like_sf"/>
</dbReference>
<dbReference type="Proteomes" id="UP000292933">
    <property type="component" value="Unassembled WGS sequence"/>
</dbReference>
<sequence length="68" mass="7697">MLVTADVKIEALKDVSSQHVLDEGEGQSSVAQWREEHEAFWNSISSDRGGIRIDDDTKVVLEHFTVER</sequence>
<dbReference type="EMBL" id="RYVC01000007">
    <property type="protein sequence ID" value="RYQ47275.1"/>
    <property type="molecule type" value="Genomic_DNA"/>
</dbReference>
<dbReference type="RefSeq" id="WP_412170139.1">
    <property type="nucleotide sequence ID" value="NZ_JBKZBJ010000016.1"/>
</dbReference>
<proteinExistence type="predicted"/>
<dbReference type="Pfam" id="PF04266">
    <property type="entry name" value="ASCH"/>
    <property type="match status" value="1"/>
</dbReference>
<evidence type="ECO:0000259" key="1">
    <source>
        <dbReference type="Pfam" id="PF04266"/>
    </source>
</evidence>
<name>A0A2N3QRX1_9BIFI</name>
<dbReference type="PANTHER" id="PTHR39203">
    <property type="entry name" value="CYTOPLASMIC PROTEIN-RELATED"/>
    <property type="match status" value="1"/>
</dbReference>
<dbReference type="Proteomes" id="UP000233783">
    <property type="component" value="Unassembled WGS sequence"/>
</dbReference>
<accession>A0A2N3QRX1</accession>
<dbReference type="Gene3D" id="3.10.400.10">
    <property type="entry name" value="Sulfate adenylyltransferase"/>
    <property type="match status" value="1"/>
</dbReference>
<reference evidence="3 5" key="2">
    <citation type="submission" date="2018-12" db="EMBL/GenBank/DDBJ databases">
        <title>Unveiling genomic diversity among members of the Bifidobacterium pseudolongum species, a widely distributed gut commensal of the animal kingdom.</title>
        <authorList>
            <person name="Lugli G.A."/>
            <person name="Duranti S."/>
            <person name="Albert K."/>
            <person name="Mancabelli L."/>
            <person name="Napoli S."/>
            <person name="Viappiani A."/>
            <person name="Anzalone R."/>
            <person name="Longhi G."/>
            <person name="Milani C."/>
            <person name="Turroni F."/>
            <person name="Alessandri G."/>
            <person name="Sela D.A."/>
            <person name="Van Sinderen D."/>
            <person name="Ventura M."/>
        </authorList>
    </citation>
    <scope>NUCLEOTIDE SEQUENCE [LARGE SCALE GENOMIC DNA]</scope>
    <source>
        <strain evidence="3 5">1780B</strain>
    </source>
</reference>
<dbReference type="InterPro" id="IPR009326">
    <property type="entry name" value="DUF984"/>
</dbReference>
<protein>
    <submittedName>
        <fullName evidence="3">RNA-binding protein</fullName>
    </submittedName>
</protein>
<dbReference type="AlphaFoldDB" id="A0A2N3QRX1"/>
<evidence type="ECO:0000313" key="4">
    <source>
        <dbReference type="Proteomes" id="UP000233783"/>
    </source>
</evidence>
<dbReference type="SUPFAM" id="SSF88697">
    <property type="entry name" value="PUA domain-like"/>
    <property type="match status" value="1"/>
</dbReference>
<comment type="caution">
    <text evidence="2">The sequence shown here is derived from an EMBL/GenBank/DDBJ whole genome shotgun (WGS) entry which is preliminary data.</text>
</comment>
<feature type="domain" description="ASCH" evidence="1">
    <location>
        <begin position="3"/>
        <end position="66"/>
    </location>
</feature>
<organism evidence="2 4">
    <name type="scientific">Bifidobacterium pseudolongum subsp. globosum</name>
    <dbReference type="NCBI Taxonomy" id="1690"/>
    <lineage>
        <taxon>Bacteria</taxon>
        <taxon>Bacillati</taxon>
        <taxon>Actinomycetota</taxon>
        <taxon>Actinomycetes</taxon>
        <taxon>Bifidobacteriales</taxon>
        <taxon>Bifidobacteriaceae</taxon>
        <taxon>Bifidobacterium</taxon>
    </lineage>
</organism>
<gene>
    <name evidence="2" type="ORF">CQR56_1608</name>
    <name evidence="3" type="ORF">PG1780B_0994</name>
</gene>
<evidence type="ECO:0000313" key="3">
    <source>
        <dbReference type="EMBL" id="RYQ47275.1"/>
    </source>
</evidence>